<dbReference type="InterPro" id="IPR005123">
    <property type="entry name" value="Oxoglu/Fe-dep_dioxygenase_dom"/>
</dbReference>
<comment type="cofactor">
    <cofactor evidence="1">
        <name>Fe(2+)</name>
        <dbReference type="ChEBI" id="CHEBI:29033"/>
    </cofactor>
</comment>
<dbReference type="EMBL" id="JAIZAY010000004">
    <property type="protein sequence ID" value="KAJ8043186.1"/>
    <property type="molecule type" value="Genomic_DNA"/>
</dbReference>
<protein>
    <submittedName>
        <fullName evidence="4">Alpha-ketoglutarate-dependent dioxygenase alkB-like 4</fullName>
    </submittedName>
</protein>
<dbReference type="PANTHER" id="PTHR12463">
    <property type="entry name" value="OXYGENASE-RELATED"/>
    <property type="match status" value="1"/>
</dbReference>
<dbReference type="GO" id="GO:0070988">
    <property type="term" value="P:demethylation"/>
    <property type="evidence" value="ECO:0007669"/>
    <property type="project" value="InterPro"/>
</dbReference>
<evidence type="ECO:0000256" key="1">
    <source>
        <dbReference type="ARBA" id="ARBA00001954"/>
    </source>
</evidence>
<evidence type="ECO:0000313" key="5">
    <source>
        <dbReference type="Proteomes" id="UP001152320"/>
    </source>
</evidence>
<dbReference type="GO" id="GO:0032451">
    <property type="term" value="F:demethylase activity"/>
    <property type="evidence" value="ECO:0007669"/>
    <property type="project" value="TreeGrafter"/>
</dbReference>
<keyword evidence="4" id="KW-0223">Dioxygenase</keyword>
<dbReference type="InterPro" id="IPR032857">
    <property type="entry name" value="ALKBH4"/>
</dbReference>
<accession>A0A9Q1HFI0</accession>
<keyword evidence="2" id="KW-0408">Iron</keyword>
<keyword evidence="5" id="KW-1185">Reference proteome</keyword>
<dbReference type="AlphaFoldDB" id="A0A9Q1HFI0"/>
<comment type="caution">
    <text evidence="4">The sequence shown here is derived from an EMBL/GenBank/DDBJ whole genome shotgun (WGS) entry which is preliminary data.</text>
</comment>
<name>A0A9Q1HFI0_HOLLE</name>
<comment type="similarity">
    <text evidence="2">Belongs to the iron/ascorbate-dependent oxidoreductase family.</text>
</comment>
<dbReference type="FunFam" id="2.60.120.590:FF:000019">
    <property type="entry name" value="DNA N6-methyl adenine demethylase"/>
    <property type="match status" value="1"/>
</dbReference>
<dbReference type="PROSITE" id="PS51471">
    <property type="entry name" value="FE2OG_OXY"/>
    <property type="match status" value="1"/>
</dbReference>
<feature type="domain" description="Fe2OG dioxygenase" evidence="3">
    <location>
        <begin position="154"/>
        <end position="258"/>
    </location>
</feature>
<gene>
    <name evidence="4" type="ORF">HOLleu_10165</name>
</gene>
<proteinExistence type="inferred from homology"/>
<dbReference type="GO" id="GO:0046872">
    <property type="term" value="F:metal ion binding"/>
    <property type="evidence" value="ECO:0007669"/>
    <property type="project" value="UniProtKB-KW"/>
</dbReference>
<keyword evidence="2" id="KW-0560">Oxidoreductase</keyword>
<evidence type="ECO:0000259" key="3">
    <source>
        <dbReference type="PROSITE" id="PS51471"/>
    </source>
</evidence>
<dbReference type="Gene3D" id="2.60.120.590">
    <property type="entry name" value="Alpha-ketoglutarate-dependent dioxygenase AlkB-like"/>
    <property type="match status" value="1"/>
</dbReference>
<dbReference type="PANTHER" id="PTHR12463:SF0">
    <property type="entry name" value="ALPHA-KETOGLUTARATE-DEPENDENT DIOXYGENASE ALKB HOMOLOG 4"/>
    <property type="match status" value="1"/>
</dbReference>
<sequence length="287" mass="32889">MEQSKVCGCTGIRSCLVCEQTVKNHGKGKDNTVVAHLPGEVWQYCPVCRKAWSKTDLQQHPVTCESHKGNSLDFHGIEILENFISSQEEMDIVRKIDMWDWKASQSGRQKQDFGPKVNFKKRKLRSDCFTGLPPFSKVLVGKMNLVPCLATFRPIEQCHLEYIPERGSSIDPHFDDWWVWGERLVTLNLLSSSYIIFTYNPTEEENNDSLQQLPAVSVPMPQRSLLVVYGDARFKWMHSVPRNAITSRRIAITYRELSEQFSEGGENFEVGKKVLEIAETYQGEVVK</sequence>
<dbReference type="SUPFAM" id="SSF51197">
    <property type="entry name" value="Clavaminate synthase-like"/>
    <property type="match status" value="1"/>
</dbReference>
<dbReference type="GO" id="GO:0051213">
    <property type="term" value="F:dioxygenase activity"/>
    <property type="evidence" value="ECO:0007669"/>
    <property type="project" value="UniProtKB-KW"/>
</dbReference>
<dbReference type="OrthoDB" id="442860at2759"/>
<dbReference type="Proteomes" id="UP001152320">
    <property type="component" value="Chromosome 4"/>
</dbReference>
<dbReference type="InterPro" id="IPR037151">
    <property type="entry name" value="AlkB-like_sf"/>
</dbReference>
<keyword evidence="2" id="KW-0479">Metal-binding</keyword>
<reference evidence="4" key="1">
    <citation type="submission" date="2021-10" db="EMBL/GenBank/DDBJ databases">
        <title>Tropical sea cucumber genome reveals ecological adaptation and Cuvierian tubules defense mechanism.</title>
        <authorList>
            <person name="Chen T."/>
        </authorList>
    </citation>
    <scope>NUCLEOTIDE SEQUENCE</scope>
    <source>
        <strain evidence="4">Nanhai2018</strain>
        <tissue evidence="4">Muscle</tissue>
    </source>
</reference>
<evidence type="ECO:0000313" key="4">
    <source>
        <dbReference type="EMBL" id="KAJ8043186.1"/>
    </source>
</evidence>
<evidence type="ECO:0000256" key="2">
    <source>
        <dbReference type="RuleBase" id="RU003682"/>
    </source>
</evidence>
<organism evidence="4 5">
    <name type="scientific">Holothuria leucospilota</name>
    <name type="common">Black long sea cucumber</name>
    <name type="synonym">Mertensiothuria leucospilota</name>
    <dbReference type="NCBI Taxonomy" id="206669"/>
    <lineage>
        <taxon>Eukaryota</taxon>
        <taxon>Metazoa</taxon>
        <taxon>Echinodermata</taxon>
        <taxon>Eleutherozoa</taxon>
        <taxon>Echinozoa</taxon>
        <taxon>Holothuroidea</taxon>
        <taxon>Aspidochirotacea</taxon>
        <taxon>Aspidochirotida</taxon>
        <taxon>Holothuriidae</taxon>
        <taxon>Holothuria</taxon>
    </lineage>
</organism>